<dbReference type="AlphaFoldDB" id="A0AAD9N4G8"/>
<dbReference type="Proteomes" id="UP001208570">
    <property type="component" value="Unassembled WGS sequence"/>
</dbReference>
<dbReference type="PANTHER" id="PTHR11849:SF191">
    <property type="entry name" value="ECDYSONE-INDUCED PROTEIN 74EF ISOFORM B"/>
    <property type="match status" value="1"/>
</dbReference>
<dbReference type="PANTHER" id="PTHR11849">
    <property type="entry name" value="ETS"/>
    <property type="match status" value="1"/>
</dbReference>
<evidence type="ECO:0000313" key="5">
    <source>
        <dbReference type="EMBL" id="KAK2153969.1"/>
    </source>
</evidence>
<feature type="compositionally biased region" description="Low complexity" evidence="3">
    <location>
        <begin position="259"/>
        <end position="272"/>
    </location>
</feature>
<dbReference type="GO" id="GO:0000981">
    <property type="term" value="F:DNA-binding transcription factor activity, RNA polymerase II-specific"/>
    <property type="evidence" value="ECO:0007669"/>
    <property type="project" value="TreeGrafter"/>
</dbReference>
<dbReference type="Gene3D" id="1.10.10.10">
    <property type="entry name" value="Winged helix-like DNA-binding domain superfamily/Winged helix DNA-binding domain"/>
    <property type="match status" value="1"/>
</dbReference>
<reference evidence="5" key="1">
    <citation type="journal article" date="2023" name="Mol. Biol. Evol.">
        <title>Third-Generation Sequencing Reveals the Adaptive Role of the Epigenome in Three Deep-Sea Polychaetes.</title>
        <authorList>
            <person name="Perez M."/>
            <person name="Aroh O."/>
            <person name="Sun Y."/>
            <person name="Lan Y."/>
            <person name="Juniper S.K."/>
            <person name="Young C.R."/>
            <person name="Angers B."/>
            <person name="Qian P.Y."/>
        </authorList>
    </citation>
    <scope>NUCLEOTIDE SEQUENCE</scope>
    <source>
        <strain evidence="5">P08H-3</strain>
    </source>
</reference>
<keyword evidence="6" id="KW-1185">Reference proteome</keyword>
<dbReference type="InterPro" id="IPR036388">
    <property type="entry name" value="WH-like_DNA-bd_sf"/>
</dbReference>
<dbReference type="SUPFAM" id="SSF46785">
    <property type="entry name" value="Winged helix' DNA-binding domain"/>
    <property type="match status" value="1"/>
</dbReference>
<evidence type="ECO:0000256" key="3">
    <source>
        <dbReference type="SAM" id="MobiDB-lite"/>
    </source>
</evidence>
<comment type="similarity">
    <text evidence="1">Belongs to the ETS family.</text>
</comment>
<dbReference type="GO" id="GO:0030154">
    <property type="term" value="P:cell differentiation"/>
    <property type="evidence" value="ECO:0007669"/>
    <property type="project" value="TreeGrafter"/>
</dbReference>
<evidence type="ECO:0000259" key="4">
    <source>
        <dbReference type="SMART" id="SM00413"/>
    </source>
</evidence>
<feature type="region of interest" description="Disordered" evidence="3">
    <location>
        <begin position="259"/>
        <end position="313"/>
    </location>
</feature>
<sequence length="419" mass="46298">MSLTEELDDIIEIIQRDPEFTNNELVATVMTSQGITTDRSHLNYDTQIETVTSLSLPSDVMDFLHGDEMTSYGTGHHMTMVDEQALYYGQSVPSSKEEASPIELTSYIDVTSLARKNANKRQVVDIMSTSLMAGGCATMKTGHVISRDVTHYDFPLEGTTINGLNVDHVTRIGQIMGCPSVDPLDNTSYNSDDVQYESGLSNDDVIGYVHYPDIMTDIVDNRTIIEESWLEEITSSGYPSSSSSSSLLSSSSSSPLLSSSSSSPLLSPSSSSSPPPPPRLSSRCVTSSPVSRSSSMTSLPSSGREEIGTGSRQKTAPEFLLGLLQDSRYNPEIIYWIDRDSGTFRLAKSKAVARMWALTRKAMGWRRSSTSYEHFSRTIRHHYKRGEILAQDARLTYKFGPKGPYQVSPRKHVTPRESR</sequence>
<organism evidence="5 6">
    <name type="scientific">Paralvinella palmiformis</name>
    <dbReference type="NCBI Taxonomy" id="53620"/>
    <lineage>
        <taxon>Eukaryota</taxon>
        <taxon>Metazoa</taxon>
        <taxon>Spiralia</taxon>
        <taxon>Lophotrochozoa</taxon>
        <taxon>Annelida</taxon>
        <taxon>Polychaeta</taxon>
        <taxon>Sedentaria</taxon>
        <taxon>Canalipalpata</taxon>
        <taxon>Terebellida</taxon>
        <taxon>Terebelliformia</taxon>
        <taxon>Alvinellidae</taxon>
        <taxon>Paralvinella</taxon>
    </lineage>
</organism>
<keyword evidence="2" id="KW-0238">DNA-binding</keyword>
<feature type="domain" description="ETS" evidence="4">
    <location>
        <begin position="313"/>
        <end position="404"/>
    </location>
</feature>
<accession>A0AAD9N4G8</accession>
<dbReference type="EMBL" id="JAODUP010000280">
    <property type="protein sequence ID" value="KAK2153969.1"/>
    <property type="molecule type" value="Genomic_DNA"/>
</dbReference>
<dbReference type="InterPro" id="IPR046328">
    <property type="entry name" value="ETS_fam"/>
</dbReference>
<dbReference type="InterPro" id="IPR036390">
    <property type="entry name" value="WH_DNA-bd_sf"/>
</dbReference>
<dbReference type="InterPro" id="IPR000418">
    <property type="entry name" value="Ets_dom"/>
</dbReference>
<evidence type="ECO:0000256" key="2">
    <source>
        <dbReference type="ARBA" id="ARBA00023125"/>
    </source>
</evidence>
<dbReference type="GO" id="GO:0005634">
    <property type="term" value="C:nucleus"/>
    <property type="evidence" value="ECO:0007669"/>
    <property type="project" value="TreeGrafter"/>
</dbReference>
<dbReference type="GO" id="GO:0043565">
    <property type="term" value="F:sequence-specific DNA binding"/>
    <property type="evidence" value="ECO:0007669"/>
    <property type="project" value="InterPro"/>
</dbReference>
<dbReference type="Pfam" id="PF00178">
    <property type="entry name" value="Ets"/>
    <property type="match status" value="1"/>
</dbReference>
<comment type="caution">
    <text evidence="5">The sequence shown here is derived from an EMBL/GenBank/DDBJ whole genome shotgun (WGS) entry which is preliminary data.</text>
</comment>
<protein>
    <recommendedName>
        <fullName evidence="4">ETS domain-containing protein</fullName>
    </recommendedName>
</protein>
<dbReference type="SMART" id="SM00413">
    <property type="entry name" value="ETS"/>
    <property type="match status" value="1"/>
</dbReference>
<feature type="compositionally biased region" description="Low complexity" evidence="3">
    <location>
        <begin position="280"/>
        <end position="302"/>
    </location>
</feature>
<gene>
    <name evidence="5" type="ORF">LSH36_280g01039</name>
</gene>
<evidence type="ECO:0000313" key="6">
    <source>
        <dbReference type="Proteomes" id="UP001208570"/>
    </source>
</evidence>
<name>A0AAD9N4G8_9ANNE</name>
<proteinExistence type="inferred from homology"/>
<evidence type="ECO:0000256" key="1">
    <source>
        <dbReference type="ARBA" id="ARBA00005562"/>
    </source>
</evidence>